<feature type="transmembrane region" description="Helical" evidence="3">
    <location>
        <begin position="454"/>
        <end position="471"/>
    </location>
</feature>
<feature type="transmembrane region" description="Helical" evidence="3">
    <location>
        <begin position="427"/>
        <end position="447"/>
    </location>
</feature>
<dbReference type="Pfam" id="PF13641">
    <property type="entry name" value="Glyco_tranf_2_3"/>
    <property type="match status" value="1"/>
</dbReference>
<dbReference type="InterPro" id="IPR029044">
    <property type="entry name" value="Nucleotide-diphossugar_trans"/>
</dbReference>
<evidence type="ECO:0000313" key="4">
    <source>
        <dbReference type="Ensembl" id="ENSCMIP00000004490.1"/>
    </source>
</evidence>
<dbReference type="PANTHER" id="PTHR22913">
    <property type="entry name" value="HYALURONAN SYNTHASE"/>
    <property type="match status" value="1"/>
</dbReference>
<dbReference type="PANTHER" id="PTHR22913:SF4">
    <property type="entry name" value="HYALURONAN SYNTHASE 1"/>
    <property type="match status" value="1"/>
</dbReference>
<feature type="transmembrane region" description="Helical" evidence="3">
    <location>
        <begin position="527"/>
        <end position="545"/>
    </location>
</feature>
<accession>A0A4W3GNE8</accession>
<feature type="transmembrane region" description="Helical" evidence="3">
    <location>
        <begin position="483"/>
        <end position="506"/>
    </location>
</feature>
<reference evidence="5" key="1">
    <citation type="journal article" date="2006" name="Science">
        <title>Ancient noncoding elements conserved in the human genome.</title>
        <authorList>
            <person name="Venkatesh B."/>
            <person name="Kirkness E.F."/>
            <person name="Loh Y.H."/>
            <person name="Halpern A.L."/>
            <person name="Lee A.P."/>
            <person name="Johnson J."/>
            <person name="Dandona N."/>
            <person name="Viswanathan L.D."/>
            <person name="Tay A."/>
            <person name="Venter J.C."/>
            <person name="Strausberg R.L."/>
            <person name="Brenner S."/>
        </authorList>
    </citation>
    <scope>NUCLEOTIDE SEQUENCE [LARGE SCALE GENOMIC DNA]</scope>
</reference>
<reference evidence="4" key="4">
    <citation type="submission" date="2025-08" db="UniProtKB">
        <authorList>
            <consortium name="Ensembl"/>
        </authorList>
    </citation>
    <scope>IDENTIFICATION</scope>
</reference>
<keyword evidence="3" id="KW-1133">Transmembrane helix</keyword>
<keyword evidence="2 3" id="KW-0472">Membrane</keyword>
<dbReference type="Ensembl" id="ENSCMIT00000004656.1">
    <property type="protein sequence ID" value="ENSCMIP00000004490.1"/>
    <property type="gene ID" value="ENSCMIG00000002653.1"/>
</dbReference>
<dbReference type="Gene3D" id="3.90.550.10">
    <property type="entry name" value="Spore Coat Polysaccharide Biosynthesis Protein SpsA, Chain A"/>
    <property type="match status" value="1"/>
</dbReference>
<feature type="transmembrane region" description="Helical" evidence="3">
    <location>
        <begin position="40"/>
        <end position="58"/>
    </location>
</feature>
<feature type="transmembrane region" description="Helical" evidence="3">
    <location>
        <begin position="70"/>
        <end position="93"/>
    </location>
</feature>
<reference evidence="5" key="3">
    <citation type="journal article" date="2014" name="Nature">
        <title>Elephant shark genome provides unique insights into gnathostome evolution.</title>
        <authorList>
            <consortium name="International Elephant Shark Genome Sequencing Consortium"/>
            <person name="Venkatesh B."/>
            <person name="Lee A.P."/>
            <person name="Ravi V."/>
            <person name="Maurya A.K."/>
            <person name="Lian M.M."/>
            <person name="Swann J.B."/>
            <person name="Ohta Y."/>
            <person name="Flajnik M.F."/>
            <person name="Sutoh Y."/>
            <person name="Kasahara M."/>
            <person name="Hoon S."/>
            <person name="Gangu V."/>
            <person name="Roy S.W."/>
            <person name="Irimia M."/>
            <person name="Korzh V."/>
            <person name="Kondrychyn I."/>
            <person name="Lim Z.W."/>
            <person name="Tay B.H."/>
            <person name="Tohari S."/>
            <person name="Kong K.W."/>
            <person name="Ho S."/>
            <person name="Lorente-Galdos B."/>
            <person name="Quilez J."/>
            <person name="Marques-Bonet T."/>
            <person name="Raney B.J."/>
            <person name="Ingham P.W."/>
            <person name="Tay A."/>
            <person name="Hillier L.W."/>
            <person name="Minx P."/>
            <person name="Boehm T."/>
            <person name="Wilson R.K."/>
            <person name="Brenner S."/>
            <person name="Warren W.C."/>
        </authorList>
    </citation>
    <scope>NUCLEOTIDE SEQUENCE [LARGE SCALE GENOMIC DNA]</scope>
</reference>
<reference evidence="5" key="2">
    <citation type="journal article" date="2007" name="PLoS Biol.">
        <title>Survey sequencing and comparative analysis of the elephant shark (Callorhinchus milii) genome.</title>
        <authorList>
            <person name="Venkatesh B."/>
            <person name="Kirkness E.F."/>
            <person name="Loh Y.H."/>
            <person name="Halpern A.L."/>
            <person name="Lee A.P."/>
            <person name="Johnson J."/>
            <person name="Dandona N."/>
            <person name="Viswanathan L.D."/>
            <person name="Tay A."/>
            <person name="Venter J.C."/>
            <person name="Strausberg R.L."/>
            <person name="Brenner S."/>
        </authorList>
    </citation>
    <scope>NUCLEOTIDE SEQUENCE [LARGE SCALE GENOMIC DNA]</scope>
</reference>
<dbReference type="SUPFAM" id="SSF53448">
    <property type="entry name" value="Nucleotide-diphospho-sugar transferases"/>
    <property type="match status" value="1"/>
</dbReference>
<evidence type="ECO:0000256" key="2">
    <source>
        <dbReference type="ARBA" id="ARBA00023136"/>
    </source>
</evidence>
<dbReference type="GeneTree" id="ENSGT00390000010337"/>
<dbReference type="GO" id="GO:0085029">
    <property type="term" value="P:extracellular matrix assembly"/>
    <property type="evidence" value="ECO:0007669"/>
    <property type="project" value="TreeGrafter"/>
</dbReference>
<dbReference type="AlphaFoldDB" id="A0A4W3GNE8"/>
<evidence type="ECO:0000256" key="1">
    <source>
        <dbReference type="ARBA" id="ARBA00004370"/>
    </source>
</evidence>
<gene>
    <name evidence="4" type="primary">LOC103173266</name>
    <name evidence="4" type="synonym">HAS1</name>
</gene>
<keyword evidence="5" id="KW-1185">Reference proteome</keyword>
<reference evidence="4" key="5">
    <citation type="submission" date="2025-09" db="UniProtKB">
        <authorList>
            <consortium name="Ensembl"/>
        </authorList>
    </citation>
    <scope>IDENTIFICATION</scope>
</reference>
<name>A0A4W3GNE8_CALMI</name>
<dbReference type="InParanoid" id="A0A4W3GNE8"/>
<proteinExistence type="predicted"/>
<dbReference type="Proteomes" id="UP000314986">
    <property type="component" value="Unassembled WGS sequence"/>
</dbReference>
<protein>
    <submittedName>
        <fullName evidence="4">Hyaluronan synthase 1</fullName>
    </submittedName>
</protein>
<dbReference type="GO" id="GO:0030213">
    <property type="term" value="P:hyaluronan biosynthetic process"/>
    <property type="evidence" value="ECO:0007669"/>
    <property type="project" value="TreeGrafter"/>
</dbReference>
<evidence type="ECO:0000256" key="3">
    <source>
        <dbReference type="SAM" id="Phobius"/>
    </source>
</evidence>
<dbReference type="GO" id="GO:0005886">
    <property type="term" value="C:plasma membrane"/>
    <property type="evidence" value="ECO:0007669"/>
    <property type="project" value="TreeGrafter"/>
</dbReference>
<organism evidence="4 5">
    <name type="scientific">Callorhinchus milii</name>
    <name type="common">Ghost shark</name>
    <dbReference type="NCBI Taxonomy" id="7868"/>
    <lineage>
        <taxon>Eukaryota</taxon>
        <taxon>Metazoa</taxon>
        <taxon>Chordata</taxon>
        <taxon>Craniata</taxon>
        <taxon>Vertebrata</taxon>
        <taxon>Chondrichthyes</taxon>
        <taxon>Holocephali</taxon>
        <taxon>Chimaeriformes</taxon>
        <taxon>Callorhinchidae</taxon>
        <taxon>Callorhinchus</taxon>
    </lineage>
</organism>
<sequence>MPLSLCLRSLTCGDYRYPCVRWPRAAMVKKSTVVSLVRQAYTVTFALHMGVCLVTLYVPAFRLIQEGHKLVSLGVFAVPLSVHLLIQSFFALLECSGVREKIGQCSFTKSVAVAISAYREDPLFLTQCLNSIRDINYPCDKLKVILVIDGNSKEDQYMMDIFREVFCKEEMGTFVWQGNYHARNFNQVKEDPEERKDQRRLARDPVNLFYGESCVGNPERVALEALIQAKRCVCVMQKWGGKREVMYTAFKAIGCSVDYIQVCDSDTKLDPEATMELVKVLESNESYGAVGGEVRVLNPNDSFLSFLSSLCYWLVFNVERACQSYFHCVSCISSPLGLYKNDLLQKFLESWYNQHFLGGRCTFGDDRHLTNQVLHLGYSTKQTLAACCYTETPAQYLRWLNQQIRWSKSYIREWLYSTRLWHKHHLWMTYEAMVVGGFPFLVTLTVVKLFFSGCLWNIVWILLFTQLLGVLKGVYASCLRGDLAMIFTSVYSILYLTSLLPTKSFALLTVTASNWGTSGRKERATNCMPLLPLLFWAILLLVGVLDTTLKEAQDSWAKLPWERTYLMYGSGSFIAYLTAMLVFYQMWSCHKHQTKTATYQVEV</sequence>
<feature type="transmembrane region" description="Helical" evidence="3">
    <location>
        <begin position="565"/>
        <end position="584"/>
    </location>
</feature>
<evidence type="ECO:0000313" key="5">
    <source>
        <dbReference type="Proteomes" id="UP000314986"/>
    </source>
</evidence>
<comment type="subcellular location">
    <subcellularLocation>
        <location evidence="1">Membrane</location>
    </subcellularLocation>
</comment>
<dbReference type="STRING" id="7868.ENSCMIP00000004490"/>
<keyword evidence="3" id="KW-0812">Transmembrane</keyword>
<dbReference type="GO" id="GO:0050501">
    <property type="term" value="F:hyaluronan synthase activity"/>
    <property type="evidence" value="ECO:0007669"/>
    <property type="project" value="TreeGrafter"/>
</dbReference>